<dbReference type="GO" id="GO:0016209">
    <property type="term" value="F:antioxidant activity"/>
    <property type="evidence" value="ECO:0007669"/>
    <property type="project" value="InterPro"/>
</dbReference>
<dbReference type="eggNOG" id="COG1225">
    <property type="taxonomic scope" value="Bacteria"/>
</dbReference>
<accession>A0A068NS72</accession>
<reference evidence="2 3" key="1">
    <citation type="journal article" date="2014" name="PLoS ONE">
        <title>The first complete genome sequence of the class fimbriimonadia in the phylum armatimonadetes.</title>
        <authorList>
            <person name="Hu Z.Y."/>
            <person name="Wang Y.Z."/>
            <person name="Im W.T."/>
            <person name="Wang S.Y."/>
            <person name="Zhao G.P."/>
            <person name="Zheng H.J."/>
            <person name="Quan Z.X."/>
        </authorList>
    </citation>
    <scope>NUCLEOTIDE SEQUENCE [LARGE SCALE GENOMIC DNA]</scope>
    <source>
        <strain evidence="2">Gsoil 348</strain>
    </source>
</reference>
<sequence>MTIDGRQIFIRDLRNQGAPFFLYFINDRDNLSSRASTEINRMVRGYGKSKAKWYAISNAPADRARSYVVEFKPPYQVLMDDHLSTIQAFGIQNAPAVVMIDREGKVAKIWKGFSGPMLKDLNRTVARVNGKRVRWYDFSRAPSVTTFGEPFIQSRPGAG</sequence>
<dbReference type="HOGENOM" id="CLU_1658232_0_0_0"/>
<organism evidence="2 3">
    <name type="scientific">Fimbriimonas ginsengisoli Gsoil 348</name>
    <dbReference type="NCBI Taxonomy" id="661478"/>
    <lineage>
        <taxon>Bacteria</taxon>
        <taxon>Bacillati</taxon>
        <taxon>Armatimonadota</taxon>
        <taxon>Fimbriimonadia</taxon>
        <taxon>Fimbriimonadales</taxon>
        <taxon>Fimbriimonadaceae</taxon>
        <taxon>Fimbriimonas</taxon>
    </lineage>
</organism>
<dbReference type="Proteomes" id="UP000027982">
    <property type="component" value="Chromosome"/>
</dbReference>
<dbReference type="AlphaFoldDB" id="A0A068NS72"/>
<dbReference type="InterPro" id="IPR036249">
    <property type="entry name" value="Thioredoxin-like_sf"/>
</dbReference>
<gene>
    <name evidence="2" type="ORF">OP10G_2928</name>
</gene>
<dbReference type="KEGG" id="fgi:OP10G_2928"/>
<evidence type="ECO:0000259" key="1">
    <source>
        <dbReference type="Pfam" id="PF00578"/>
    </source>
</evidence>
<dbReference type="STRING" id="661478.OP10G_2928"/>
<dbReference type="Gene3D" id="3.40.30.10">
    <property type="entry name" value="Glutaredoxin"/>
    <property type="match status" value="1"/>
</dbReference>
<dbReference type="GO" id="GO:0016491">
    <property type="term" value="F:oxidoreductase activity"/>
    <property type="evidence" value="ECO:0007669"/>
    <property type="project" value="InterPro"/>
</dbReference>
<dbReference type="SUPFAM" id="SSF52833">
    <property type="entry name" value="Thioredoxin-like"/>
    <property type="match status" value="1"/>
</dbReference>
<dbReference type="InterPro" id="IPR000866">
    <property type="entry name" value="AhpC/TSA"/>
</dbReference>
<proteinExistence type="predicted"/>
<feature type="domain" description="Alkyl hydroperoxide reductase subunit C/ Thiol specific antioxidant" evidence="1">
    <location>
        <begin position="4"/>
        <end position="108"/>
    </location>
</feature>
<protein>
    <submittedName>
        <fullName evidence="2">Alkyl hydroperoxide reductase/ Thiol specific antioxidant/ Mal allergen</fullName>
    </submittedName>
</protein>
<evidence type="ECO:0000313" key="2">
    <source>
        <dbReference type="EMBL" id="AIE86296.1"/>
    </source>
</evidence>
<name>A0A068NS72_FIMGI</name>
<dbReference type="Pfam" id="PF00578">
    <property type="entry name" value="AhpC-TSA"/>
    <property type="match status" value="1"/>
</dbReference>
<evidence type="ECO:0000313" key="3">
    <source>
        <dbReference type="Proteomes" id="UP000027982"/>
    </source>
</evidence>
<dbReference type="EMBL" id="CP007139">
    <property type="protein sequence ID" value="AIE86296.1"/>
    <property type="molecule type" value="Genomic_DNA"/>
</dbReference>
<keyword evidence="3" id="KW-1185">Reference proteome</keyword>